<reference evidence="1" key="2">
    <citation type="submission" date="2020-09" db="EMBL/GenBank/DDBJ databases">
        <authorList>
            <person name="Sun Q."/>
            <person name="Ohkuma M."/>
        </authorList>
    </citation>
    <scope>NUCLEOTIDE SEQUENCE</scope>
    <source>
        <strain evidence="1">JCM 3086</strain>
    </source>
</reference>
<sequence>MCQAFGVGEFSQVVSVLCSGETRVADLLRTWRLELSHDDSSDGPWAPYRIHQPGTTGGLIPWGISRTAEHFYWQVTDGPVDAWPVLAMQVDYEDGWHRYEMTATEFLYRILTDPEFQPYSVAQFPAGLSFEPG</sequence>
<dbReference type="Proteomes" id="UP000657574">
    <property type="component" value="Unassembled WGS sequence"/>
</dbReference>
<protein>
    <submittedName>
        <fullName evidence="1">Uncharacterized protein</fullName>
    </submittedName>
</protein>
<dbReference type="EMBL" id="BMQA01000027">
    <property type="protein sequence ID" value="GGJ42298.1"/>
    <property type="molecule type" value="Genomic_DNA"/>
</dbReference>
<evidence type="ECO:0000313" key="1">
    <source>
        <dbReference type="EMBL" id="GGJ42298.1"/>
    </source>
</evidence>
<proteinExistence type="predicted"/>
<evidence type="ECO:0000313" key="2">
    <source>
        <dbReference type="Proteomes" id="UP000657574"/>
    </source>
</evidence>
<dbReference type="AlphaFoldDB" id="A0A917L3A9"/>
<gene>
    <name evidence="1" type="ORF">GCM10010121_061760</name>
</gene>
<keyword evidence="2" id="KW-1185">Reference proteome</keyword>
<name>A0A917L3A9_9ACTN</name>
<organism evidence="1 2">
    <name type="scientific">Streptomyces brasiliensis</name>
    <dbReference type="NCBI Taxonomy" id="1954"/>
    <lineage>
        <taxon>Bacteria</taxon>
        <taxon>Bacillati</taxon>
        <taxon>Actinomycetota</taxon>
        <taxon>Actinomycetes</taxon>
        <taxon>Kitasatosporales</taxon>
        <taxon>Streptomycetaceae</taxon>
        <taxon>Streptomyces</taxon>
    </lineage>
</organism>
<reference evidence="1" key="1">
    <citation type="journal article" date="2014" name="Int. J. Syst. Evol. Microbiol.">
        <title>Complete genome sequence of Corynebacterium casei LMG S-19264T (=DSM 44701T), isolated from a smear-ripened cheese.</title>
        <authorList>
            <consortium name="US DOE Joint Genome Institute (JGI-PGF)"/>
            <person name="Walter F."/>
            <person name="Albersmeier A."/>
            <person name="Kalinowski J."/>
            <person name="Ruckert C."/>
        </authorList>
    </citation>
    <scope>NUCLEOTIDE SEQUENCE</scope>
    <source>
        <strain evidence="1">JCM 3086</strain>
    </source>
</reference>
<accession>A0A917L3A9</accession>
<comment type="caution">
    <text evidence="1">The sequence shown here is derived from an EMBL/GenBank/DDBJ whole genome shotgun (WGS) entry which is preliminary data.</text>
</comment>